<evidence type="ECO:0000256" key="14">
    <source>
        <dbReference type="PIRSR" id="PIRSR604574-2"/>
    </source>
</evidence>
<evidence type="ECO:0000256" key="6">
    <source>
        <dbReference type="ARBA" id="ARBA00022763"/>
    </source>
</evidence>
<feature type="domain" description="Fe2OG dioxygenase" evidence="16">
    <location>
        <begin position="514"/>
        <end position="624"/>
    </location>
</feature>
<dbReference type="SUPFAM" id="SSF51197">
    <property type="entry name" value="Clavaminate synthase-like"/>
    <property type="match status" value="1"/>
</dbReference>
<evidence type="ECO:0000313" key="17">
    <source>
        <dbReference type="EMBL" id="KAK9228897.1"/>
    </source>
</evidence>
<dbReference type="GO" id="GO:0005634">
    <property type="term" value="C:nucleus"/>
    <property type="evidence" value="ECO:0007669"/>
    <property type="project" value="UniProtKB-SubCell"/>
</dbReference>
<dbReference type="GO" id="GO:0035516">
    <property type="term" value="F:broad specificity oxidative DNA demethylase activity"/>
    <property type="evidence" value="ECO:0007669"/>
    <property type="project" value="TreeGrafter"/>
</dbReference>
<dbReference type="FunFam" id="2.60.120.590:FF:000013">
    <property type="entry name" value="2-oxoglutarate-dependent dioxygenase family protein"/>
    <property type="match status" value="1"/>
</dbReference>
<dbReference type="AlphaFoldDB" id="A0AAP0QVP5"/>
<dbReference type="PANTHER" id="PTHR16557">
    <property type="entry name" value="ALKYLATED DNA REPAIR PROTEIN ALKB-RELATED"/>
    <property type="match status" value="1"/>
</dbReference>
<keyword evidence="7" id="KW-0223">Dioxygenase</keyword>
<proteinExistence type="inferred from homology"/>
<evidence type="ECO:0000256" key="13">
    <source>
        <dbReference type="ARBA" id="ARBA00066586"/>
    </source>
</evidence>
<evidence type="ECO:0000256" key="5">
    <source>
        <dbReference type="ARBA" id="ARBA00022723"/>
    </source>
</evidence>
<comment type="subcellular location">
    <subcellularLocation>
        <location evidence="2">Cytoplasm</location>
    </subcellularLocation>
    <subcellularLocation>
        <location evidence="1">Nucleus</location>
    </subcellularLocation>
</comment>
<evidence type="ECO:0000256" key="7">
    <source>
        <dbReference type="ARBA" id="ARBA00022964"/>
    </source>
</evidence>
<evidence type="ECO:0000256" key="1">
    <source>
        <dbReference type="ARBA" id="ARBA00004123"/>
    </source>
</evidence>
<keyword evidence="10" id="KW-0234">DNA repair</keyword>
<gene>
    <name evidence="17" type="ORF">WN944_021854</name>
</gene>
<evidence type="ECO:0000256" key="9">
    <source>
        <dbReference type="ARBA" id="ARBA00023004"/>
    </source>
</evidence>
<comment type="caution">
    <text evidence="17">The sequence shown here is derived from an EMBL/GenBank/DDBJ whole genome shotgun (WGS) entry which is preliminary data.</text>
</comment>
<accession>A0AAP0QVP5</accession>
<feature type="binding site" evidence="14">
    <location>
        <position position="534"/>
    </location>
    <ligand>
        <name>Fe cation</name>
        <dbReference type="ChEBI" id="CHEBI:24875"/>
        <note>catalytic</note>
    </ligand>
</feature>
<keyword evidence="18" id="KW-1185">Reference proteome</keyword>
<dbReference type="GO" id="GO:0035513">
    <property type="term" value="P:oxidative RNA demethylation"/>
    <property type="evidence" value="ECO:0007669"/>
    <property type="project" value="TreeGrafter"/>
</dbReference>
<keyword evidence="6" id="KW-0227">DNA damage</keyword>
<dbReference type="PANTHER" id="PTHR16557:SF2">
    <property type="entry name" value="NUCLEIC ACID DIOXYGENASE ALKBH1"/>
    <property type="match status" value="1"/>
</dbReference>
<dbReference type="GO" id="GO:0008198">
    <property type="term" value="F:ferrous iron binding"/>
    <property type="evidence" value="ECO:0007669"/>
    <property type="project" value="TreeGrafter"/>
</dbReference>
<feature type="binding site" evidence="14">
    <location>
        <position position="592"/>
    </location>
    <ligand>
        <name>Fe cation</name>
        <dbReference type="ChEBI" id="CHEBI:24875"/>
        <note>catalytic</note>
    </ligand>
</feature>
<keyword evidence="5 14" id="KW-0479">Metal-binding</keyword>
<dbReference type="GO" id="GO:0035515">
    <property type="term" value="F:oxidative RNA demethylase activity"/>
    <property type="evidence" value="ECO:0007669"/>
    <property type="project" value="TreeGrafter"/>
</dbReference>
<comment type="similarity">
    <text evidence="3">Belongs to the alkB family.</text>
</comment>
<dbReference type="Proteomes" id="UP001428341">
    <property type="component" value="Unassembled WGS sequence"/>
</dbReference>
<dbReference type="InterPro" id="IPR005123">
    <property type="entry name" value="Oxoglu/Fe-dep_dioxygenase_dom"/>
</dbReference>
<evidence type="ECO:0000256" key="4">
    <source>
        <dbReference type="ARBA" id="ARBA00022490"/>
    </source>
</evidence>
<evidence type="ECO:0000256" key="8">
    <source>
        <dbReference type="ARBA" id="ARBA00023002"/>
    </source>
</evidence>
<dbReference type="InterPro" id="IPR037151">
    <property type="entry name" value="AlkB-like_sf"/>
</dbReference>
<evidence type="ECO:0000256" key="10">
    <source>
        <dbReference type="ARBA" id="ARBA00023204"/>
    </source>
</evidence>
<dbReference type="Pfam" id="PF13532">
    <property type="entry name" value="2OG-FeII_Oxy_2"/>
    <property type="match status" value="1"/>
</dbReference>
<dbReference type="EMBL" id="JBCGBO010000001">
    <property type="protein sequence ID" value="KAK9228897.1"/>
    <property type="molecule type" value="Genomic_DNA"/>
</dbReference>
<dbReference type="InterPro" id="IPR004574">
    <property type="entry name" value="Alkb"/>
</dbReference>
<reference evidence="17 18" key="1">
    <citation type="submission" date="2024-05" db="EMBL/GenBank/DDBJ databases">
        <title>Haplotype-resolved chromosome-level genome assembly of Huyou (Citrus changshanensis).</title>
        <authorList>
            <person name="Miao C."/>
            <person name="Chen W."/>
            <person name="Wu Y."/>
            <person name="Wang L."/>
            <person name="Zhao S."/>
            <person name="Grierson D."/>
            <person name="Xu C."/>
            <person name="Chen K."/>
        </authorList>
    </citation>
    <scope>NUCLEOTIDE SEQUENCE [LARGE SCALE GENOMIC DNA]</scope>
    <source>
        <strain evidence="17">01-14</strain>
        <tissue evidence="17">Leaf</tissue>
    </source>
</reference>
<dbReference type="GO" id="GO:0141131">
    <property type="term" value="F:DNA N6-methyladenine demethylase activity"/>
    <property type="evidence" value="ECO:0007669"/>
    <property type="project" value="UniProtKB-EC"/>
</dbReference>
<organism evidence="17 18">
    <name type="scientific">Citrus x changshan-huyou</name>
    <dbReference type="NCBI Taxonomy" id="2935761"/>
    <lineage>
        <taxon>Eukaryota</taxon>
        <taxon>Viridiplantae</taxon>
        <taxon>Streptophyta</taxon>
        <taxon>Embryophyta</taxon>
        <taxon>Tracheophyta</taxon>
        <taxon>Spermatophyta</taxon>
        <taxon>Magnoliopsida</taxon>
        <taxon>eudicotyledons</taxon>
        <taxon>Gunneridae</taxon>
        <taxon>Pentapetalae</taxon>
        <taxon>rosids</taxon>
        <taxon>malvids</taxon>
        <taxon>Sapindales</taxon>
        <taxon>Rutaceae</taxon>
        <taxon>Aurantioideae</taxon>
        <taxon>Citrus</taxon>
    </lineage>
</organism>
<evidence type="ECO:0000313" key="18">
    <source>
        <dbReference type="Proteomes" id="UP001428341"/>
    </source>
</evidence>
<protein>
    <recommendedName>
        <fullName evidence="13">DNA N(6)-methyladenine demethylase</fullName>
        <ecNumber evidence="13">1.14.11.51</ecNumber>
    </recommendedName>
</protein>
<evidence type="ECO:0000256" key="15">
    <source>
        <dbReference type="SAM" id="MobiDB-lite"/>
    </source>
</evidence>
<evidence type="ECO:0000256" key="3">
    <source>
        <dbReference type="ARBA" id="ARBA00007879"/>
    </source>
</evidence>
<keyword evidence="4" id="KW-0963">Cytoplasm</keyword>
<comment type="cofactor">
    <cofactor evidence="14">
        <name>Fe(2+)</name>
        <dbReference type="ChEBI" id="CHEBI:29033"/>
    </cofactor>
    <text evidence="14">Binds 1 Fe(2+) ion per subunit.</text>
</comment>
<sequence length="624" mass="68527">MSRQNTRGGFSGRSPLRPDGYYSHRNRHVGGASKPFSNEDRMSQGRGKHPHHISHGSGSKYFKDKPTSNFVYRPKKTSPDVISNSLEAEGSNMKHPECFEAPDSLYRNYDLLSSSTQSDSKNMHPDVGASKPLAHDCFRTKDRTSQGRGKCSHHTFPFSRSNHFNDKPTSNSVYRLTTHLPVVIPNSLGADGSSMKQPECIVASDSKTQLPDVSPNSLEAGVSCMKQPECIVASDSKTQLPDVSPNSLEAGVSCMKQPECIVVSDSVSGDVIHSFSGHSDSKNMHLDEIGIQIGETPEKKEEDDATSKLNFSGKLKVGHMQESVPPAIADTKDQVSLEEGPNNFLSIGVSEHSVQQAIDKSFDLCPPKKGTVMLNPSLLVTNRQKRNDLKLSIEGQSQTILKPGMVLLKKYLSISDQVKIVKICRDLGLGPGGFYQPGYRDGANLYLKMMCLGKNWDPETSQYGNIRPTDGDVPPIIPAEFHQLVGKAIQDSRALIEKISTGRKDIEAELPCMSPDICIANFYSATGKLGLHQDKDESQESIDKCLPVVSFSIGDSAEFLYGDLRDVANAKKVILESGDVLIFGGKSRRIFHGVEKIVPDTAPKSLLEETSMRRGRLNLTFRQY</sequence>
<comment type="catalytic activity">
    <reaction evidence="12">
        <text>an N(6)-methyl-2'-deoxyadenosine in DNA + 2-oxoglutarate + O2 = a 2'-deoxyadenosine in DNA + formaldehyde + succinate + CO2</text>
        <dbReference type="Rhea" id="RHEA:49524"/>
        <dbReference type="Rhea" id="RHEA-COMP:12418"/>
        <dbReference type="Rhea" id="RHEA-COMP:12419"/>
        <dbReference type="ChEBI" id="CHEBI:15379"/>
        <dbReference type="ChEBI" id="CHEBI:16526"/>
        <dbReference type="ChEBI" id="CHEBI:16810"/>
        <dbReference type="ChEBI" id="CHEBI:16842"/>
        <dbReference type="ChEBI" id="CHEBI:30031"/>
        <dbReference type="ChEBI" id="CHEBI:90615"/>
        <dbReference type="ChEBI" id="CHEBI:90616"/>
        <dbReference type="EC" id="1.14.11.51"/>
    </reaction>
    <physiologicalReaction direction="left-to-right" evidence="12">
        <dbReference type="Rhea" id="RHEA:49525"/>
    </physiologicalReaction>
</comment>
<dbReference type="InterPro" id="IPR027450">
    <property type="entry name" value="AlkB-like"/>
</dbReference>
<evidence type="ECO:0000256" key="2">
    <source>
        <dbReference type="ARBA" id="ARBA00004496"/>
    </source>
</evidence>
<keyword evidence="8" id="KW-0560">Oxidoreductase</keyword>
<feature type="binding site" evidence="14">
    <location>
        <position position="532"/>
    </location>
    <ligand>
        <name>Fe cation</name>
        <dbReference type="ChEBI" id="CHEBI:24875"/>
        <note>catalytic</note>
    </ligand>
</feature>
<dbReference type="PROSITE" id="PS51471">
    <property type="entry name" value="FE2OG_OXY"/>
    <property type="match status" value="1"/>
</dbReference>
<keyword evidence="11" id="KW-0539">Nucleus</keyword>
<dbReference type="Gene3D" id="2.60.120.590">
    <property type="entry name" value="Alpha-ketoglutarate-dependent dioxygenase AlkB-like"/>
    <property type="match status" value="1"/>
</dbReference>
<name>A0AAP0QVP5_9ROSI</name>
<evidence type="ECO:0000259" key="16">
    <source>
        <dbReference type="PROSITE" id="PS51471"/>
    </source>
</evidence>
<keyword evidence="9 14" id="KW-0408">Iron</keyword>
<feature type="region of interest" description="Disordered" evidence="15">
    <location>
        <begin position="1"/>
        <end position="65"/>
    </location>
</feature>
<evidence type="ECO:0000256" key="12">
    <source>
        <dbReference type="ARBA" id="ARBA00052047"/>
    </source>
</evidence>
<dbReference type="GO" id="GO:0006281">
    <property type="term" value="P:DNA repair"/>
    <property type="evidence" value="ECO:0007669"/>
    <property type="project" value="UniProtKB-KW"/>
</dbReference>
<dbReference type="GO" id="GO:0005737">
    <property type="term" value="C:cytoplasm"/>
    <property type="evidence" value="ECO:0007669"/>
    <property type="project" value="UniProtKB-SubCell"/>
</dbReference>
<dbReference type="EC" id="1.14.11.51" evidence="13"/>
<evidence type="ECO:0000256" key="11">
    <source>
        <dbReference type="ARBA" id="ARBA00023242"/>
    </source>
</evidence>